<feature type="domain" description="Calcineurin-like phosphoesterase" evidence="1">
    <location>
        <begin position="115"/>
        <end position="270"/>
    </location>
</feature>
<evidence type="ECO:0000259" key="1">
    <source>
        <dbReference type="Pfam" id="PF00149"/>
    </source>
</evidence>
<feature type="non-terminal residue" evidence="2">
    <location>
        <position position="1"/>
    </location>
</feature>
<dbReference type="GO" id="GO:0016787">
    <property type="term" value="F:hydrolase activity"/>
    <property type="evidence" value="ECO:0007669"/>
    <property type="project" value="InterPro"/>
</dbReference>
<organism evidence="2">
    <name type="scientific">Trepomonas sp. PC1</name>
    <dbReference type="NCBI Taxonomy" id="1076344"/>
    <lineage>
        <taxon>Eukaryota</taxon>
        <taxon>Metamonada</taxon>
        <taxon>Diplomonadida</taxon>
        <taxon>Hexamitidae</taxon>
        <taxon>Hexamitinae</taxon>
        <taxon>Trepomonas</taxon>
    </lineage>
</organism>
<accession>A0A146K192</accession>
<proteinExistence type="predicted"/>
<dbReference type="AlphaFoldDB" id="A0A146K192"/>
<dbReference type="InterPro" id="IPR029052">
    <property type="entry name" value="Metallo-depent_PP-like"/>
</dbReference>
<reference evidence="2" key="1">
    <citation type="submission" date="2015-07" db="EMBL/GenBank/DDBJ databases">
        <title>Adaptation to a free-living lifestyle via gene acquisitions in the diplomonad Trepomonas sp. PC1.</title>
        <authorList>
            <person name="Xu F."/>
            <person name="Jerlstrom-Hultqvist J."/>
            <person name="Kolisko M."/>
            <person name="Simpson A.G.B."/>
            <person name="Roger A.J."/>
            <person name="Svard S.G."/>
            <person name="Andersson J.O."/>
        </authorList>
    </citation>
    <scope>NUCLEOTIDE SEQUENCE</scope>
    <source>
        <strain evidence="2">PC1</strain>
    </source>
</reference>
<protein>
    <submittedName>
        <fullName evidence="2">Calcineurin-like phosphoesterase domain-containing protein</fullName>
    </submittedName>
</protein>
<gene>
    <name evidence="2" type="ORF">TPC1_20028</name>
</gene>
<dbReference type="InterPro" id="IPR004843">
    <property type="entry name" value="Calcineurin-like_PHP"/>
</dbReference>
<sequence length="355" mass="41161">VNVVFQEKIPHRNDDTSFQFTLQPIFSPYKDKLHVCYMTTKKLVTQIILDQEEYCGSDNILVKDCAFESKLHNILVPINKSFKINNIEYDIQVPNKPRKFMIISDQHGVQGFKPKNLPDYDVAIMTGDFSQKPTYEQFASSFEKPLNKLVVLNRGNHDTQDAEIFDSLIQRDYQYYEQVGDVGIISLTVLKDGLSVLKKSFMEDAILFMKKQIPKSRAAHIIIQVHCSMYTTGHHGKAQDYKKFIIMFEEAIDELNDKRIRAVFYGHEHQASVFIRKGILYADCAPAGADPQNSKVTELHGEIDYVYGGEYHQDSYFLDHFVGYFEIDDFNKQSSFKLLRTETMKKVQSYHIPYK</sequence>
<name>A0A146K192_9EUKA</name>
<evidence type="ECO:0000313" key="2">
    <source>
        <dbReference type="EMBL" id="JAP90673.1"/>
    </source>
</evidence>
<dbReference type="SUPFAM" id="SSF56300">
    <property type="entry name" value="Metallo-dependent phosphatases"/>
    <property type="match status" value="1"/>
</dbReference>
<dbReference type="Pfam" id="PF00149">
    <property type="entry name" value="Metallophos"/>
    <property type="match status" value="1"/>
</dbReference>
<dbReference type="EMBL" id="GDID01005933">
    <property type="protein sequence ID" value="JAP90673.1"/>
    <property type="molecule type" value="Transcribed_RNA"/>
</dbReference>
<dbReference type="Gene3D" id="3.60.21.10">
    <property type="match status" value="1"/>
</dbReference>